<evidence type="ECO:0000313" key="4">
    <source>
        <dbReference type="Proteomes" id="UP000050795"/>
    </source>
</evidence>
<dbReference type="GO" id="GO:0003842">
    <property type="term" value="F:L-glutamate gamma-semialdehyde dehydrogenase activity"/>
    <property type="evidence" value="ECO:0007669"/>
    <property type="project" value="TreeGrafter"/>
</dbReference>
<dbReference type="AlphaFoldDB" id="A0AA85J860"/>
<keyword evidence="1" id="KW-0560">Oxidoreductase</keyword>
<keyword evidence="4" id="KW-1185">Reference proteome</keyword>
<reference evidence="4" key="1">
    <citation type="submission" date="2022-06" db="EMBL/GenBank/DDBJ databases">
        <authorList>
            <person name="Berger JAMES D."/>
            <person name="Berger JAMES D."/>
        </authorList>
    </citation>
    <scope>NUCLEOTIDE SEQUENCE [LARGE SCALE GENOMIC DNA]</scope>
</reference>
<evidence type="ECO:0000259" key="3">
    <source>
        <dbReference type="Pfam" id="PF00171"/>
    </source>
</evidence>
<organism evidence="4 5">
    <name type="scientific">Trichobilharzia regenti</name>
    <name type="common">Nasal bird schistosome</name>
    <dbReference type="NCBI Taxonomy" id="157069"/>
    <lineage>
        <taxon>Eukaryota</taxon>
        <taxon>Metazoa</taxon>
        <taxon>Spiralia</taxon>
        <taxon>Lophotrochozoa</taxon>
        <taxon>Platyhelminthes</taxon>
        <taxon>Trematoda</taxon>
        <taxon>Digenea</taxon>
        <taxon>Strigeidida</taxon>
        <taxon>Schistosomatoidea</taxon>
        <taxon>Schistosomatidae</taxon>
        <taxon>Trichobilharzia</taxon>
    </lineage>
</organism>
<evidence type="ECO:0000313" key="5">
    <source>
        <dbReference type="WBParaSite" id="TREG1_136940.1"/>
    </source>
</evidence>
<evidence type="ECO:0000256" key="1">
    <source>
        <dbReference type="ARBA" id="ARBA00023002"/>
    </source>
</evidence>
<dbReference type="GO" id="GO:0010133">
    <property type="term" value="P:L-proline catabolic process to L-glutamate"/>
    <property type="evidence" value="ECO:0007669"/>
    <property type="project" value="TreeGrafter"/>
</dbReference>
<dbReference type="SUPFAM" id="SSF53720">
    <property type="entry name" value="ALDH-like"/>
    <property type="match status" value="1"/>
</dbReference>
<dbReference type="InterPro" id="IPR016161">
    <property type="entry name" value="Ald_DH/histidinol_DH"/>
</dbReference>
<dbReference type="PANTHER" id="PTHR42862">
    <property type="entry name" value="DELTA-1-PYRROLINE-5-CARBOXYLATE DEHYDROGENASE 1, ISOFORM A-RELATED"/>
    <property type="match status" value="1"/>
</dbReference>
<reference evidence="5" key="2">
    <citation type="submission" date="2023-11" db="UniProtKB">
        <authorList>
            <consortium name="WormBaseParasite"/>
        </authorList>
    </citation>
    <scope>IDENTIFICATION</scope>
</reference>
<protein>
    <recommendedName>
        <fullName evidence="3">Aldehyde dehydrogenase domain-containing protein</fullName>
    </recommendedName>
</protein>
<dbReference type="InterPro" id="IPR015590">
    <property type="entry name" value="Aldehyde_DH_dom"/>
</dbReference>
<dbReference type="Gene3D" id="3.40.605.10">
    <property type="entry name" value="Aldehyde Dehydrogenase, Chain A, domain 1"/>
    <property type="match status" value="1"/>
</dbReference>
<dbReference type="Proteomes" id="UP000050795">
    <property type="component" value="Unassembled WGS sequence"/>
</dbReference>
<dbReference type="Gene3D" id="3.40.309.10">
    <property type="entry name" value="Aldehyde Dehydrogenase, Chain A, domain 2"/>
    <property type="match status" value="1"/>
</dbReference>
<feature type="domain" description="Aldehyde dehydrogenase" evidence="3">
    <location>
        <begin position="1"/>
        <end position="62"/>
    </location>
</feature>
<dbReference type="InterPro" id="IPR050485">
    <property type="entry name" value="Proline_metab_enzyme"/>
</dbReference>
<accession>A0AA85J860</accession>
<dbReference type="InterPro" id="IPR016162">
    <property type="entry name" value="Ald_DH_N"/>
</dbReference>
<sequence>AIFAQDEAFIKSATDRLIDTTGNFYVNVQSTGSVVGQQPFGGARLSGTNDKAGGPQYALRFTSPLSIKRQLKPIPSWKQAHMNVHNIHQAKRSTGTT</sequence>
<dbReference type="GO" id="GO:0005759">
    <property type="term" value="C:mitochondrial matrix"/>
    <property type="evidence" value="ECO:0007669"/>
    <property type="project" value="TreeGrafter"/>
</dbReference>
<dbReference type="InterPro" id="IPR016163">
    <property type="entry name" value="Ald_DH_C"/>
</dbReference>
<dbReference type="Pfam" id="PF00171">
    <property type="entry name" value="Aldedh"/>
    <property type="match status" value="1"/>
</dbReference>
<dbReference type="WBParaSite" id="TREG1_136940.1">
    <property type="protein sequence ID" value="TREG1_136940.1"/>
    <property type="gene ID" value="TREG1_136940"/>
</dbReference>
<dbReference type="PANTHER" id="PTHR42862:SF1">
    <property type="entry name" value="DELTA-1-PYRROLINE-5-CARBOXYLATE DEHYDROGENASE 2, ISOFORM A-RELATED"/>
    <property type="match status" value="1"/>
</dbReference>
<name>A0AA85J860_TRIRE</name>
<keyword evidence="2" id="KW-0520">NAD</keyword>
<evidence type="ECO:0000256" key="2">
    <source>
        <dbReference type="ARBA" id="ARBA00023027"/>
    </source>
</evidence>
<proteinExistence type="predicted"/>